<name>I8J227_9BACL</name>
<dbReference type="AlphaFoldDB" id="I8J227"/>
<sequence length="338" mass="39336">MYPKALWKLFNKQTRFVLGAYWFLTLLATPYMYWLVGRFDTDNSFEFHHSLDSLTGNLTLGAVIALACIVMGYARNNRYNEFTLTLPYSRKTIFFSYWSFGTFHIMLATSMSYILTYITIQSTYLHTYMASGYLWKAWSGYLLFTVAIYSLALFVGTFTGGFVSQFIITLFLLILPGVFVVTFDELLRIHTVRDFSLLQYVSPAEPYSLSMLTNTFEMFIEVKNSVIVYEYYLPNWSIHTLLSPLLYIILSLGLGLFLFSRSKSENNGKIIIFERFQPYFFGVATILIMILGGFIIPLFLPFVQPERLYSFYLGAFITGILCFFILRRIMNKKLTWLK</sequence>
<dbReference type="STRING" id="1196324.A374_08199"/>
<keyword evidence="3" id="KW-1185">Reference proteome</keyword>
<dbReference type="Proteomes" id="UP000004080">
    <property type="component" value="Unassembled WGS sequence"/>
</dbReference>
<dbReference type="OrthoDB" id="2658554at2"/>
<dbReference type="InterPro" id="IPR053046">
    <property type="entry name" value="ABC-5_transporter"/>
</dbReference>
<feature type="transmembrane region" description="Helical" evidence="1">
    <location>
        <begin position="236"/>
        <end position="259"/>
    </location>
</feature>
<dbReference type="PRINTS" id="PR02026">
    <property type="entry name" value="YTRCYTRDABC"/>
</dbReference>
<dbReference type="InterPro" id="IPR023264">
    <property type="entry name" value="ABC_transptr_acetoin_YtrC/YtrD"/>
</dbReference>
<accession>I8J227</accession>
<dbReference type="PANTHER" id="PTHR39177">
    <property type="entry name" value="ABC TRANSPORTER PERMEASE YTRC-RELATED"/>
    <property type="match status" value="1"/>
</dbReference>
<evidence type="ECO:0000313" key="3">
    <source>
        <dbReference type="Proteomes" id="UP000004080"/>
    </source>
</evidence>
<dbReference type="EMBL" id="AKKV01000024">
    <property type="protein sequence ID" value="EIT85801.1"/>
    <property type="molecule type" value="Genomic_DNA"/>
</dbReference>
<protein>
    <submittedName>
        <fullName evidence="2">Acetoin ABC transporter permease</fullName>
    </submittedName>
</protein>
<gene>
    <name evidence="2" type="ORF">A374_08199</name>
</gene>
<keyword evidence="1" id="KW-1133">Transmembrane helix</keyword>
<feature type="transmembrane region" description="Helical" evidence="1">
    <location>
        <begin position="16"/>
        <end position="34"/>
    </location>
</feature>
<feature type="transmembrane region" description="Helical" evidence="1">
    <location>
        <begin position="162"/>
        <end position="183"/>
    </location>
</feature>
<feature type="transmembrane region" description="Helical" evidence="1">
    <location>
        <begin position="309"/>
        <end position="326"/>
    </location>
</feature>
<keyword evidence="1" id="KW-0812">Transmembrane</keyword>
<dbReference type="PATRIC" id="fig|1196324.3.peg.1683"/>
<evidence type="ECO:0000256" key="1">
    <source>
        <dbReference type="SAM" id="Phobius"/>
    </source>
</evidence>
<reference evidence="2 3" key="1">
    <citation type="journal article" date="2012" name="J. Bacteriol.">
        <title>Genome of Bacillus macauensis ZFHKF-1, a Long-Chain-Forming Bacterium.</title>
        <authorList>
            <person name="Cai L."/>
            <person name="Zhang T."/>
        </authorList>
    </citation>
    <scope>NUCLEOTIDE SEQUENCE [LARGE SCALE GENOMIC DNA]</scope>
    <source>
        <strain evidence="2 3">ZFHKF-1</strain>
    </source>
</reference>
<proteinExistence type="predicted"/>
<feature type="transmembrane region" description="Helical" evidence="1">
    <location>
        <begin position="95"/>
        <end position="118"/>
    </location>
</feature>
<comment type="caution">
    <text evidence="2">The sequence shown here is derived from an EMBL/GenBank/DDBJ whole genome shotgun (WGS) entry which is preliminary data.</text>
</comment>
<organism evidence="2 3">
    <name type="scientific">Fictibacillus macauensis ZFHKF-1</name>
    <dbReference type="NCBI Taxonomy" id="1196324"/>
    <lineage>
        <taxon>Bacteria</taxon>
        <taxon>Bacillati</taxon>
        <taxon>Bacillota</taxon>
        <taxon>Bacilli</taxon>
        <taxon>Bacillales</taxon>
        <taxon>Fictibacillaceae</taxon>
        <taxon>Fictibacillus</taxon>
    </lineage>
</organism>
<feature type="transmembrane region" description="Helical" evidence="1">
    <location>
        <begin position="54"/>
        <end position="74"/>
    </location>
</feature>
<keyword evidence="1" id="KW-0472">Membrane</keyword>
<dbReference type="RefSeq" id="WP_007201733.1">
    <property type="nucleotide sequence ID" value="NZ_AKKV01000024.1"/>
</dbReference>
<dbReference type="eggNOG" id="ENOG50332NH">
    <property type="taxonomic scope" value="Bacteria"/>
</dbReference>
<feature type="transmembrane region" description="Helical" evidence="1">
    <location>
        <begin position="279"/>
        <end position="303"/>
    </location>
</feature>
<feature type="transmembrane region" description="Helical" evidence="1">
    <location>
        <begin position="138"/>
        <end position="155"/>
    </location>
</feature>
<dbReference type="PANTHER" id="PTHR39177:SF1">
    <property type="entry name" value="ABC TRANSPORTER PERMEASE YTRC-RELATED"/>
    <property type="match status" value="1"/>
</dbReference>
<evidence type="ECO:0000313" key="2">
    <source>
        <dbReference type="EMBL" id="EIT85801.1"/>
    </source>
</evidence>